<proteinExistence type="predicted"/>
<dbReference type="EMBL" id="JBHUDP010000017">
    <property type="protein sequence ID" value="MFD1687604.1"/>
    <property type="molecule type" value="Genomic_DNA"/>
</dbReference>
<evidence type="ECO:0000256" key="1">
    <source>
        <dbReference type="SAM" id="MobiDB-lite"/>
    </source>
</evidence>
<dbReference type="AlphaFoldDB" id="A0ABD6E091"/>
<organism evidence="2 3">
    <name type="scientific">Halobellus litoreus</name>
    <dbReference type="NCBI Taxonomy" id="755310"/>
    <lineage>
        <taxon>Archaea</taxon>
        <taxon>Methanobacteriati</taxon>
        <taxon>Methanobacteriota</taxon>
        <taxon>Stenosarchaea group</taxon>
        <taxon>Halobacteria</taxon>
        <taxon>Halobacteriales</taxon>
        <taxon>Haloferacaceae</taxon>
        <taxon>Halobellus</taxon>
    </lineage>
</organism>
<gene>
    <name evidence="2" type="ORF">ACFSAS_18640</name>
</gene>
<feature type="region of interest" description="Disordered" evidence="1">
    <location>
        <begin position="1"/>
        <end position="25"/>
    </location>
</feature>
<dbReference type="Proteomes" id="UP001597092">
    <property type="component" value="Unassembled WGS sequence"/>
</dbReference>
<name>A0ABD6E091_9EURY</name>
<accession>A0ABD6E091</accession>
<dbReference type="RefSeq" id="WP_256309346.1">
    <property type="nucleotide sequence ID" value="NZ_JANHAW010000008.1"/>
</dbReference>
<sequence>MRAARTETAATEPHAPPDGRDDPDTVAELLDTELRPGDAAVRLHRPEFYVVTRHLDAPAGEIASDYGGSLSDWVSVEDDTAVVAAVPLDRLDNCPARIEDNASIFQAVADGLVQQRAVPKKWLVPAVGEFVDAKKRGEWDGLADYVEEE</sequence>
<reference evidence="2 3" key="1">
    <citation type="journal article" date="2019" name="Int. J. Syst. Evol. Microbiol.">
        <title>The Global Catalogue of Microorganisms (GCM) 10K type strain sequencing project: providing services to taxonomists for standard genome sequencing and annotation.</title>
        <authorList>
            <consortium name="The Broad Institute Genomics Platform"/>
            <consortium name="The Broad Institute Genome Sequencing Center for Infectious Disease"/>
            <person name="Wu L."/>
            <person name="Ma J."/>
        </authorList>
    </citation>
    <scope>NUCLEOTIDE SEQUENCE [LARGE SCALE GENOMIC DNA]</scope>
    <source>
        <strain evidence="2 3">CGMCC 1.10387</strain>
    </source>
</reference>
<evidence type="ECO:0000313" key="3">
    <source>
        <dbReference type="Proteomes" id="UP001597092"/>
    </source>
</evidence>
<protein>
    <submittedName>
        <fullName evidence="2">Uncharacterized protein</fullName>
    </submittedName>
</protein>
<keyword evidence="3" id="KW-1185">Reference proteome</keyword>
<comment type="caution">
    <text evidence="2">The sequence shown here is derived from an EMBL/GenBank/DDBJ whole genome shotgun (WGS) entry which is preliminary data.</text>
</comment>
<feature type="compositionally biased region" description="Low complexity" evidence="1">
    <location>
        <begin position="1"/>
        <end position="13"/>
    </location>
</feature>
<evidence type="ECO:0000313" key="2">
    <source>
        <dbReference type="EMBL" id="MFD1687604.1"/>
    </source>
</evidence>